<dbReference type="GeneID" id="28767685"/>
<evidence type="ECO:0000256" key="2">
    <source>
        <dbReference type="SAM" id="Phobius"/>
    </source>
</evidence>
<feature type="transmembrane region" description="Helical" evidence="2">
    <location>
        <begin position="401"/>
        <end position="434"/>
    </location>
</feature>
<dbReference type="Pfam" id="PF03815">
    <property type="entry name" value="LCCL"/>
    <property type="match status" value="1"/>
</dbReference>
<keyword evidence="5" id="KW-1185">Reference proteome</keyword>
<evidence type="ECO:0000313" key="5">
    <source>
        <dbReference type="Proteomes" id="UP000077069"/>
    </source>
</evidence>
<dbReference type="Gene3D" id="2.170.130.20">
    <property type="entry name" value="LCCL-like domain"/>
    <property type="match status" value="1"/>
</dbReference>
<feature type="transmembrane region" description="Helical" evidence="2">
    <location>
        <begin position="577"/>
        <end position="592"/>
    </location>
</feature>
<dbReference type="OrthoDB" id="441660at2759"/>
<dbReference type="SMART" id="SM00603">
    <property type="entry name" value="LCCL"/>
    <property type="match status" value="1"/>
</dbReference>
<dbReference type="InParanoid" id="A0A177CCA8"/>
<evidence type="ECO:0000256" key="1">
    <source>
        <dbReference type="SAM" id="MobiDB-lite"/>
    </source>
</evidence>
<sequence length="739" mass="81403">MRKDGSSTSASASKGCNSRPRARAPPQQARLRAAVRLRPLTNGKAEAVSVTASDPRNGPATCRRHAASSAAPFLGHLASPQPSVCGAPAASLPRPDSRHELGSIYEMPPGTEPVDEGVPPPIYRDDENEQPFSDDSTAAHATLVDASEASDEEQLTQKPSSASKYIPPPLQRAWKATKAWVKGPQPPRPWSIRPLFPRVQRAPINLLDRYFPKRKHKIALLVVFYIAWFLSFSLVLHRSAFAADIPGYGSPVNIRCTDRLWSDANSCGLNGDQCRPFANQTIAFRCPANCKRTQVLNPHAVGAKEINYRPLVIGGPTDEEETLENTYYRSDSFICGAAIHAGFISDRSGGCGVLSFVGERSYYPSVNRKHIKSIGFNSYFPRSFGFLEGTHSKCQDLRWPLLGVSLTFTILLSLFTSSPAVFFPSMFLGIFFHVALASDPPNLTDYYSIVSIALGRLLPASFCMFAVYKFFVRRTLLGLDAQVEKTILWLGGCWVGALNNYTFDKIPIERLTPHDIKNQPGAVPALIIIVLTLLCIAIGQAWCLRVEGRLPRYLALYGIYVAVILILVAIPRMNVRIHHYILGLLLVGGTSMQTRPSLLFQGILIGLFINGIARWGFDSILQTPAELRGDGQLGTTLPTITAPILYNNIGTGLRPNITFEWALPHPKHYDGISILVNDVERFRGYEDASESSFTWVRHMDGVPEYFRFALLDGSARGDYTKAGTWHSDGSWKQMAAGPS</sequence>
<evidence type="ECO:0000259" key="3">
    <source>
        <dbReference type="PROSITE" id="PS50820"/>
    </source>
</evidence>
<feature type="compositionally biased region" description="Low complexity" evidence="1">
    <location>
        <begin position="24"/>
        <end position="40"/>
    </location>
</feature>
<accession>A0A177CCA8</accession>
<feature type="transmembrane region" description="Helical" evidence="2">
    <location>
        <begin position="522"/>
        <end position="542"/>
    </location>
</feature>
<evidence type="ECO:0000313" key="4">
    <source>
        <dbReference type="EMBL" id="OAG04398.1"/>
    </source>
</evidence>
<organism evidence="4 5">
    <name type="scientific">Paraphaeosphaeria sporulosa</name>
    <dbReference type="NCBI Taxonomy" id="1460663"/>
    <lineage>
        <taxon>Eukaryota</taxon>
        <taxon>Fungi</taxon>
        <taxon>Dikarya</taxon>
        <taxon>Ascomycota</taxon>
        <taxon>Pezizomycotina</taxon>
        <taxon>Dothideomycetes</taxon>
        <taxon>Pleosporomycetidae</taxon>
        <taxon>Pleosporales</taxon>
        <taxon>Massarineae</taxon>
        <taxon>Didymosphaeriaceae</taxon>
        <taxon>Paraphaeosphaeria</taxon>
    </lineage>
</organism>
<dbReference type="FunCoup" id="A0A177CCA8">
    <property type="interactions" value="4"/>
</dbReference>
<feature type="transmembrane region" description="Helical" evidence="2">
    <location>
        <begin position="446"/>
        <end position="468"/>
    </location>
</feature>
<dbReference type="EMBL" id="KV441553">
    <property type="protein sequence ID" value="OAG04398.1"/>
    <property type="molecule type" value="Genomic_DNA"/>
</dbReference>
<gene>
    <name evidence="4" type="ORF">CC84DRAFT_1246363</name>
</gene>
<protein>
    <submittedName>
        <fullName evidence="4">LCCL domain-containing protein</fullName>
    </submittedName>
</protein>
<feature type="compositionally biased region" description="Polar residues" evidence="1">
    <location>
        <begin position="1"/>
        <end position="16"/>
    </location>
</feature>
<feature type="region of interest" description="Disordered" evidence="1">
    <location>
        <begin position="1"/>
        <end position="134"/>
    </location>
</feature>
<keyword evidence="2" id="KW-0472">Membrane</keyword>
<dbReference type="AlphaFoldDB" id="A0A177CCA8"/>
<dbReference type="PANTHER" id="PTHR31331:SF8">
    <property type="entry name" value="LCCL DOMAIN PROTEIN (AFU_ORTHOLOGUE AFUA_5G02970)"/>
    <property type="match status" value="1"/>
</dbReference>
<proteinExistence type="predicted"/>
<dbReference type="InterPro" id="IPR036609">
    <property type="entry name" value="LCCL_sf"/>
</dbReference>
<dbReference type="PROSITE" id="PS50820">
    <property type="entry name" value="LCCL"/>
    <property type="match status" value="1"/>
</dbReference>
<dbReference type="InterPro" id="IPR004043">
    <property type="entry name" value="LCCL"/>
</dbReference>
<feature type="transmembrane region" description="Helical" evidence="2">
    <location>
        <begin position="554"/>
        <end position="570"/>
    </location>
</feature>
<reference evidence="4 5" key="1">
    <citation type="submission" date="2016-05" db="EMBL/GenBank/DDBJ databases">
        <title>Comparative analysis of secretome profiles of manganese(II)-oxidizing ascomycete fungi.</title>
        <authorList>
            <consortium name="DOE Joint Genome Institute"/>
            <person name="Zeiner C.A."/>
            <person name="Purvine S.O."/>
            <person name="Zink E.M."/>
            <person name="Wu S."/>
            <person name="Pasa-Tolic L."/>
            <person name="Chaput D.L."/>
            <person name="Haridas S."/>
            <person name="Grigoriev I.V."/>
            <person name="Santelli C.M."/>
            <person name="Hansel C.M."/>
        </authorList>
    </citation>
    <scope>NUCLEOTIDE SEQUENCE [LARGE SCALE GENOMIC DNA]</scope>
    <source>
        <strain evidence="4 5">AP3s5-JAC2a</strain>
    </source>
</reference>
<dbReference type="Proteomes" id="UP000077069">
    <property type="component" value="Unassembled WGS sequence"/>
</dbReference>
<keyword evidence="2" id="KW-0812">Transmembrane</keyword>
<keyword evidence="2" id="KW-1133">Transmembrane helix</keyword>
<feature type="domain" description="LCCL" evidence="3">
    <location>
        <begin position="261"/>
        <end position="374"/>
    </location>
</feature>
<dbReference type="SUPFAM" id="SSF69848">
    <property type="entry name" value="LCCL domain"/>
    <property type="match status" value="1"/>
</dbReference>
<feature type="transmembrane region" description="Helical" evidence="2">
    <location>
        <begin position="218"/>
        <end position="236"/>
    </location>
</feature>
<dbReference type="InterPro" id="IPR051957">
    <property type="entry name" value="CRISP-LCCL_domain"/>
</dbReference>
<feature type="transmembrane region" description="Helical" evidence="2">
    <location>
        <begin position="598"/>
        <end position="617"/>
    </location>
</feature>
<name>A0A177CCA8_9PLEO</name>
<dbReference type="RefSeq" id="XP_018034763.1">
    <property type="nucleotide sequence ID" value="XM_018184199.1"/>
</dbReference>
<dbReference type="PANTHER" id="PTHR31331">
    <property type="entry name" value="LCCL DOMAIN PROTEIN (AFU_ORTHOLOGUE AFUA_5G08630)"/>
    <property type="match status" value="1"/>
</dbReference>